<dbReference type="EMBL" id="LJCR01000045">
    <property type="protein sequence ID" value="KPV54520.1"/>
    <property type="molecule type" value="Genomic_DNA"/>
</dbReference>
<feature type="active site" evidence="1">
    <location>
        <position position="182"/>
    </location>
</feature>
<dbReference type="GO" id="GO:0005524">
    <property type="term" value="F:ATP binding"/>
    <property type="evidence" value="ECO:0007669"/>
    <property type="project" value="UniProtKB-KW"/>
</dbReference>
<reference evidence="5 6" key="1">
    <citation type="submission" date="2015-09" db="EMBL/GenBank/DDBJ databases">
        <title>Draft genome sequence of Kouleothrix aurantiaca JCM 19913.</title>
        <authorList>
            <person name="Hemp J."/>
        </authorList>
    </citation>
    <scope>NUCLEOTIDE SEQUENCE [LARGE SCALE GENOMIC DNA]</scope>
    <source>
        <strain evidence="5 6">COM-B</strain>
    </source>
</reference>
<gene>
    <name evidence="5" type="ORF">SE17_03275</name>
</gene>
<dbReference type="InterPro" id="IPR040198">
    <property type="entry name" value="Fido_containing"/>
</dbReference>
<dbReference type="PANTHER" id="PTHR13504:SF38">
    <property type="entry name" value="FIDO DOMAIN-CONTAINING PROTEIN"/>
    <property type="match status" value="1"/>
</dbReference>
<keyword evidence="2" id="KW-0547">Nucleotide-binding</keyword>
<organism evidence="5 6">
    <name type="scientific">Kouleothrix aurantiaca</name>
    <dbReference type="NCBI Taxonomy" id="186479"/>
    <lineage>
        <taxon>Bacteria</taxon>
        <taxon>Bacillati</taxon>
        <taxon>Chloroflexota</taxon>
        <taxon>Chloroflexia</taxon>
        <taxon>Chloroflexales</taxon>
        <taxon>Roseiflexineae</taxon>
        <taxon>Roseiflexaceae</taxon>
        <taxon>Kouleothrix</taxon>
    </lineage>
</organism>
<evidence type="ECO:0000313" key="5">
    <source>
        <dbReference type="EMBL" id="KPV54520.1"/>
    </source>
</evidence>
<feature type="binding site" evidence="2">
    <location>
        <begin position="186"/>
        <end position="193"/>
    </location>
    <ligand>
        <name>ATP</name>
        <dbReference type="ChEBI" id="CHEBI:30616"/>
    </ligand>
</feature>
<comment type="caution">
    <text evidence="5">The sequence shown here is derived from an EMBL/GenBank/DDBJ whole genome shotgun (WGS) entry which is preliminary data.</text>
</comment>
<dbReference type="PROSITE" id="PS51459">
    <property type="entry name" value="FIDO"/>
    <property type="match status" value="1"/>
</dbReference>
<evidence type="ECO:0000259" key="4">
    <source>
        <dbReference type="PROSITE" id="PS51459"/>
    </source>
</evidence>
<evidence type="ECO:0000256" key="1">
    <source>
        <dbReference type="PIRSR" id="PIRSR640198-1"/>
    </source>
</evidence>
<evidence type="ECO:0000313" key="6">
    <source>
        <dbReference type="Proteomes" id="UP000050509"/>
    </source>
</evidence>
<dbReference type="Gene3D" id="1.10.3290.10">
    <property type="entry name" value="Fido-like domain"/>
    <property type="match status" value="1"/>
</dbReference>
<feature type="domain" description="Fido" evidence="4">
    <location>
        <begin position="104"/>
        <end position="239"/>
    </location>
</feature>
<dbReference type="PANTHER" id="PTHR13504">
    <property type="entry name" value="FIDO DOMAIN-CONTAINING PROTEIN DDB_G0283145"/>
    <property type="match status" value="1"/>
</dbReference>
<protein>
    <recommendedName>
        <fullName evidence="4">Fido domain-containing protein</fullName>
    </recommendedName>
</protein>
<dbReference type="Proteomes" id="UP000050509">
    <property type="component" value="Unassembled WGS sequence"/>
</dbReference>
<dbReference type="InterPro" id="IPR003812">
    <property type="entry name" value="Fido"/>
</dbReference>
<keyword evidence="6" id="KW-1185">Reference proteome</keyword>
<proteinExistence type="predicted"/>
<feature type="site" description="Important for autoinhibition of adenylyltransferase activity" evidence="3">
    <location>
        <position position="54"/>
    </location>
</feature>
<keyword evidence="2" id="KW-0067">ATP-binding</keyword>
<dbReference type="Pfam" id="PF02661">
    <property type="entry name" value="Fic"/>
    <property type="match status" value="1"/>
</dbReference>
<sequence>MREIPEPRLDPRLARRLDDKKTTLDMYRPLPPHIVRRLHEELRVLLTYHSTGIEGNTLDLGETQLVIEEGITIGGHSLKEHLEATNHAEAYSMLTSLVDRNEPLTEEHIFALHRLVLEKLHPEAGQWRTGFVSLARSRHQPPHAKQVPSLMAAWLAWLRTDALQYHPILRGAIAHHQFVAIHPFADGNGRVGRLLLNLHLMRDGFAPALLLREQRLQYIRALAQADAGDYDALANVIGRAVERGLQVYLDACTAAPEDEYLLLADLEEPTGLTKEHLGWLIRQGRLPGTKRGGRWYTTIAAVESYKAGVERGEVSRGRPPQKS</sequence>
<evidence type="ECO:0000256" key="3">
    <source>
        <dbReference type="PIRSR" id="PIRSR640198-3"/>
    </source>
</evidence>
<name>A0A0P9D628_9CHLR</name>
<dbReference type="InterPro" id="IPR036597">
    <property type="entry name" value="Fido-like_dom_sf"/>
</dbReference>
<dbReference type="PATRIC" id="fig|186479.3.peg.8367"/>
<evidence type="ECO:0000256" key="2">
    <source>
        <dbReference type="PIRSR" id="PIRSR640198-2"/>
    </source>
</evidence>
<accession>A0A0P9D628</accession>
<dbReference type="AlphaFoldDB" id="A0A0P9D628"/>
<dbReference type="SUPFAM" id="SSF140931">
    <property type="entry name" value="Fic-like"/>
    <property type="match status" value="1"/>
</dbReference>